<evidence type="ECO:0000313" key="1">
    <source>
        <dbReference type="EMBL" id="KAK3317304.1"/>
    </source>
</evidence>
<name>A0AAE0I2C0_9PEZI</name>
<dbReference type="SUPFAM" id="SSF53613">
    <property type="entry name" value="Ribokinase-like"/>
    <property type="match status" value="1"/>
</dbReference>
<evidence type="ECO:0000313" key="2">
    <source>
        <dbReference type="Proteomes" id="UP001286456"/>
    </source>
</evidence>
<comment type="caution">
    <text evidence="1">The sequence shown here is derived from an EMBL/GenBank/DDBJ whole genome shotgun (WGS) entry which is preliminary data.</text>
</comment>
<evidence type="ECO:0008006" key="3">
    <source>
        <dbReference type="Google" id="ProtNLM"/>
    </source>
</evidence>
<reference evidence="1" key="2">
    <citation type="submission" date="2023-06" db="EMBL/GenBank/DDBJ databases">
        <authorList>
            <consortium name="Lawrence Berkeley National Laboratory"/>
            <person name="Haridas S."/>
            <person name="Hensen N."/>
            <person name="Bonometti L."/>
            <person name="Westerberg I."/>
            <person name="Brannstrom I.O."/>
            <person name="Guillou S."/>
            <person name="Cros-Aarteil S."/>
            <person name="Calhoun S."/>
            <person name="Kuo A."/>
            <person name="Mondo S."/>
            <person name="Pangilinan J."/>
            <person name="Riley R."/>
            <person name="Labutti K."/>
            <person name="Andreopoulos B."/>
            <person name="Lipzen A."/>
            <person name="Chen C."/>
            <person name="Yanf M."/>
            <person name="Daum C."/>
            <person name="Ng V."/>
            <person name="Clum A."/>
            <person name="Steindorff A."/>
            <person name="Ohm R."/>
            <person name="Martin F."/>
            <person name="Silar P."/>
            <person name="Natvig D."/>
            <person name="Lalanne C."/>
            <person name="Gautier V."/>
            <person name="Ament-Velasquez S.L."/>
            <person name="Kruys A."/>
            <person name="Hutchinson M.I."/>
            <person name="Powell A.J."/>
            <person name="Barry K."/>
            <person name="Miller A.N."/>
            <person name="Grigoriev I.V."/>
            <person name="Debuchy R."/>
            <person name="Gladieux P."/>
            <person name="Thoren M.H."/>
            <person name="Johannesson H."/>
        </authorList>
    </citation>
    <scope>NUCLEOTIDE SEQUENCE</scope>
    <source>
        <strain evidence="1">SMH4131-1</strain>
    </source>
</reference>
<dbReference type="InterPro" id="IPR029056">
    <property type="entry name" value="Ribokinase-like"/>
</dbReference>
<dbReference type="Gene3D" id="3.40.1190.20">
    <property type="match status" value="1"/>
</dbReference>
<dbReference type="Proteomes" id="UP001286456">
    <property type="component" value="Unassembled WGS sequence"/>
</dbReference>
<dbReference type="PANTHER" id="PTHR47098:SF2">
    <property type="entry name" value="PROTEIN MAK32"/>
    <property type="match status" value="1"/>
</dbReference>
<keyword evidence="2" id="KW-1185">Reference proteome</keyword>
<gene>
    <name evidence="1" type="ORF">B0T19DRAFT_479407</name>
</gene>
<sequence length="363" mass="41387">MFKSGRRKPEQSSSDQDIDFKFVTLGEVRLEKGIKKTNDTTFPRAILRGPGIYSALGARILAGSDGAKEIGFVARQGLNVQFLTLPHDLRNLCMKWGVHFHDDTNIYQWNAHVDVSTRPGMDEYLVQYYRRENHYPSIESFKETPLIKSPVFQLSQTPQHVKELIAAIRPLNPEAKFIWEPAPELIDKRDIPLFKQVCNDISILYIEAFSLMTLSCESPSTEITQEYIANLVSRLWLPHIHDRDGAVIVRSRSEGFWICRKNVHQDSWITWLPTYHDSPESTFNHPGAGSAFLGALAYAMSGQGKGIMDAAKSAVVAASFVVEQESFPVLRERSILRRKEKWNAETVESRVEKYQKKLDQYGL</sequence>
<reference evidence="1" key="1">
    <citation type="journal article" date="2023" name="Mol. Phylogenet. Evol.">
        <title>Genome-scale phylogeny and comparative genomics of the fungal order Sordariales.</title>
        <authorList>
            <person name="Hensen N."/>
            <person name="Bonometti L."/>
            <person name="Westerberg I."/>
            <person name="Brannstrom I.O."/>
            <person name="Guillou S."/>
            <person name="Cros-Aarteil S."/>
            <person name="Calhoun S."/>
            <person name="Haridas S."/>
            <person name="Kuo A."/>
            <person name="Mondo S."/>
            <person name="Pangilinan J."/>
            <person name="Riley R."/>
            <person name="LaButti K."/>
            <person name="Andreopoulos B."/>
            <person name="Lipzen A."/>
            <person name="Chen C."/>
            <person name="Yan M."/>
            <person name="Daum C."/>
            <person name="Ng V."/>
            <person name="Clum A."/>
            <person name="Steindorff A."/>
            <person name="Ohm R.A."/>
            <person name="Martin F."/>
            <person name="Silar P."/>
            <person name="Natvig D.O."/>
            <person name="Lalanne C."/>
            <person name="Gautier V."/>
            <person name="Ament-Velasquez S.L."/>
            <person name="Kruys A."/>
            <person name="Hutchinson M.I."/>
            <person name="Powell A.J."/>
            <person name="Barry K."/>
            <person name="Miller A.N."/>
            <person name="Grigoriev I.V."/>
            <person name="Debuchy R."/>
            <person name="Gladieux P."/>
            <person name="Hiltunen Thoren M."/>
            <person name="Johannesson H."/>
        </authorList>
    </citation>
    <scope>NUCLEOTIDE SEQUENCE</scope>
    <source>
        <strain evidence="1">SMH4131-1</strain>
    </source>
</reference>
<dbReference type="AlphaFoldDB" id="A0AAE0I2C0"/>
<dbReference type="PANTHER" id="PTHR47098">
    <property type="entry name" value="PROTEIN MAK32"/>
    <property type="match status" value="1"/>
</dbReference>
<organism evidence="1 2">
    <name type="scientific">Cercophora scortea</name>
    <dbReference type="NCBI Taxonomy" id="314031"/>
    <lineage>
        <taxon>Eukaryota</taxon>
        <taxon>Fungi</taxon>
        <taxon>Dikarya</taxon>
        <taxon>Ascomycota</taxon>
        <taxon>Pezizomycotina</taxon>
        <taxon>Sordariomycetes</taxon>
        <taxon>Sordariomycetidae</taxon>
        <taxon>Sordariales</taxon>
        <taxon>Lasiosphaeriaceae</taxon>
        <taxon>Cercophora</taxon>
    </lineage>
</organism>
<proteinExistence type="predicted"/>
<accession>A0AAE0I2C0</accession>
<protein>
    <recommendedName>
        <fullName evidence="3">Carbohydrate kinase PfkB domain-containing protein</fullName>
    </recommendedName>
</protein>
<dbReference type="EMBL" id="JAUEPO010000007">
    <property type="protein sequence ID" value="KAK3317304.1"/>
    <property type="molecule type" value="Genomic_DNA"/>
</dbReference>